<dbReference type="EMBL" id="CAJOBI010162335">
    <property type="protein sequence ID" value="CAF4856249.1"/>
    <property type="molecule type" value="Genomic_DNA"/>
</dbReference>
<evidence type="ECO:0000256" key="7">
    <source>
        <dbReference type="ARBA" id="ARBA00022801"/>
    </source>
</evidence>
<keyword evidence="8" id="KW-0136">Cellulose degradation</keyword>
<keyword evidence="8" id="KW-0624">Polysaccharide degradation</keyword>
<evidence type="ECO:0000259" key="10">
    <source>
        <dbReference type="Pfam" id="PF01915"/>
    </source>
</evidence>
<comment type="caution">
    <text evidence="11">The sequence shown here is derived from an EMBL/GenBank/DDBJ whole genome shotgun (WGS) entry which is preliminary data.</text>
</comment>
<dbReference type="EC" id="3.2.1.21" evidence="4"/>
<evidence type="ECO:0000313" key="11">
    <source>
        <dbReference type="EMBL" id="CAF4741182.1"/>
    </source>
</evidence>
<accession>A0A8S3B3X7</accession>
<feature type="non-terminal residue" evidence="11">
    <location>
        <position position="1"/>
    </location>
</feature>
<dbReference type="EMBL" id="CAJOBJ010172061">
    <property type="protein sequence ID" value="CAF4886743.1"/>
    <property type="molecule type" value="Genomic_DNA"/>
</dbReference>
<dbReference type="GO" id="GO:0030245">
    <property type="term" value="P:cellulose catabolic process"/>
    <property type="evidence" value="ECO:0007669"/>
    <property type="project" value="UniProtKB-KW"/>
</dbReference>
<dbReference type="Proteomes" id="UP000681720">
    <property type="component" value="Unassembled WGS sequence"/>
</dbReference>
<comment type="subcellular location">
    <subcellularLocation>
        <location evidence="2">Secreted</location>
    </subcellularLocation>
</comment>
<keyword evidence="8" id="KW-0119">Carbohydrate metabolism</keyword>
<evidence type="ECO:0000256" key="6">
    <source>
        <dbReference type="ARBA" id="ARBA00022729"/>
    </source>
</evidence>
<dbReference type="SUPFAM" id="SSF52279">
    <property type="entry name" value="Beta-D-glucan exohydrolase, C-terminal domain"/>
    <property type="match status" value="1"/>
</dbReference>
<reference evidence="11" key="1">
    <citation type="submission" date="2021-02" db="EMBL/GenBank/DDBJ databases">
        <authorList>
            <person name="Nowell W R."/>
        </authorList>
    </citation>
    <scope>NUCLEOTIDE SEQUENCE</scope>
</reference>
<dbReference type="InterPro" id="IPR036881">
    <property type="entry name" value="Glyco_hydro_3_C_sf"/>
</dbReference>
<name>A0A8S3B3X7_9BILA</name>
<evidence type="ECO:0000313" key="12">
    <source>
        <dbReference type="EMBL" id="CAF4856249.1"/>
    </source>
</evidence>
<protein>
    <recommendedName>
        <fullName evidence="4">beta-glucosidase</fullName>
        <ecNumber evidence="4">3.2.1.21</ecNumber>
    </recommendedName>
</protein>
<comment type="catalytic activity">
    <reaction evidence="1">
        <text>Hydrolysis of terminal, non-reducing beta-D-glucosyl residues with release of beta-D-glucose.</text>
        <dbReference type="EC" id="3.2.1.21"/>
    </reaction>
</comment>
<keyword evidence="7" id="KW-0378">Hydrolase</keyword>
<proteinExistence type="inferred from homology"/>
<feature type="domain" description="Glycoside hydrolase family 3 C-terminal" evidence="10">
    <location>
        <begin position="2"/>
        <end position="70"/>
    </location>
</feature>
<evidence type="ECO:0000256" key="9">
    <source>
        <dbReference type="ARBA" id="ARBA00023295"/>
    </source>
</evidence>
<keyword evidence="6" id="KW-0732">Signal</keyword>
<evidence type="ECO:0000256" key="2">
    <source>
        <dbReference type="ARBA" id="ARBA00004613"/>
    </source>
</evidence>
<dbReference type="InterPro" id="IPR050288">
    <property type="entry name" value="Cellulose_deg_GH3"/>
</dbReference>
<dbReference type="PANTHER" id="PTHR42715:SF28">
    <property type="entry name" value="BETA-GLUCOSIDASE L-RELATED"/>
    <property type="match status" value="1"/>
</dbReference>
<evidence type="ECO:0000256" key="1">
    <source>
        <dbReference type="ARBA" id="ARBA00000448"/>
    </source>
</evidence>
<dbReference type="GO" id="GO:0008422">
    <property type="term" value="F:beta-glucosidase activity"/>
    <property type="evidence" value="ECO:0007669"/>
    <property type="project" value="UniProtKB-EC"/>
</dbReference>
<evidence type="ECO:0000256" key="5">
    <source>
        <dbReference type="ARBA" id="ARBA00022525"/>
    </source>
</evidence>
<keyword evidence="9" id="KW-0326">Glycosidase</keyword>
<organism evidence="11 14">
    <name type="scientific">Rotaria magnacalcarata</name>
    <dbReference type="NCBI Taxonomy" id="392030"/>
    <lineage>
        <taxon>Eukaryota</taxon>
        <taxon>Metazoa</taxon>
        <taxon>Spiralia</taxon>
        <taxon>Gnathifera</taxon>
        <taxon>Rotifera</taxon>
        <taxon>Eurotatoria</taxon>
        <taxon>Bdelloidea</taxon>
        <taxon>Philodinida</taxon>
        <taxon>Philodinidae</taxon>
        <taxon>Rotaria</taxon>
    </lineage>
</organism>
<dbReference type="Pfam" id="PF01915">
    <property type="entry name" value="Glyco_hydro_3_C"/>
    <property type="match status" value="1"/>
</dbReference>
<dbReference type="Proteomes" id="UP000681967">
    <property type="component" value="Unassembled WGS sequence"/>
</dbReference>
<gene>
    <name evidence="11" type="ORF">BYL167_LOCUS45699</name>
    <name evidence="13" type="ORF">GIL414_LOCUS51129</name>
    <name evidence="12" type="ORF">SMN809_LOCUS49628</name>
</gene>
<evidence type="ECO:0000256" key="3">
    <source>
        <dbReference type="ARBA" id="ARBA00005336"/>
    </source>
</evidence>
<keyword evidence="5" id="KW-0964">Secreted</keyword>
<dbReference type="EMBL" id="CAJOBH010127487">
    <property type="protein sequence ID" value="CAF4741182.1"/>
    <property type="molecule type" value="Genomic_DNA"/>
</dbReference>
<dbReference type="AlphaFoldDB" id="A0A8S3B3X7"/>
<dbReference type="InterPro" id="IPR002772">
    <property type="entry name" value="Glyco_hydro_3_C"/>
</dbReference>
<dbReference type="Gene3D" id="3.40.50.1700">
    <property type="entry name" value="Glycoside hydrolase family 3 C-terminal domain"/>
    <property type="match status" value="1"/>
</dbReference>
<comment type="similarity">
    <text evidence="3">Belongs to the glycosyl hydrolase 3 family.</text>
</comment>
<feature type="non-terminal residue" evidence="11">
    <location>
        <position position="81"/>
    </location>
</feature>
<evidence type="ECO:0000256" key="8">
    <source>
        <dbReference type="ARBA" id="ARBA00023001"/>
    </source>
</evidence>
<dbReference type="Proteomes" id="UP000676336">
    <property type="component" value="Unassembled WGS sequence"/>
</dbReference>
<evidence type="ECO:0000313" key="13">
    <source>
        <dbReference type="EMBL" id="CAF4886743.1"/>
    </source>
</evidence>
<dbReference type="PANTHER" id="PTHR42715">
    <property type="entry name" value="BETA-GLUCOSIDASE"/>
    <property type="match status" value="1"/>
</dbReference>
<evidence type="ECO:0000256" key="4">
    <source>
        <dbReference type="ARBA" id="ARBA00012744"/>
    </source>
</evidence>
<sequence length="81" mass="8807">RCTNTIVIVNSVSQLNLEVWIDHPNVVGVVWSGLPGSEYGPAIVDVLFGDYNPGGKLVFTLAKRESDYGTDISPTHNSNYV</sequence>
<evidence type="ECO:0000313" key="14">
    <source>
        <dbReference type="Proteomes" id="UP000681967"/>
    </source>
</evidence>
<dbReference type="GO" id="GO:0005576">
    <property type="term" value="C:extracellular region"/>
    <property type="evidence" value="ECO:0007669"/>
    <property type="project" value="UniProtKB-SubCell"/>
</dbReference>